<dbReference type="Proteomes" id="UP000268162">
    <property type="component" value="Unassembled WGS sequence"/>
</dbReference>
<dbReference type="SMART" id="SM00360">
    <property type="entry name" value="RRM"/>
    <property type="match status" value="2"/>
</dbReference>
<dbReference type="InterPro" id="IPR012677">
    <property type="entry name" value="Nucleotide-bd_a/b_plait_sf"/>
</dbReference>
<dbReference type="InterPro" id="IPR000504">
    <property type="entry name" value="RRM_dom"/>
</dbReference>
<dbReference type="STRING" id="215637.A0A4P9ZXE2"/>
<organism evidence="5 6">
    <name type="scientific">Dimargaris cristalligena</name>
    <dbReference type="NCBI Taxonomy" id="215637"/>
    <lineage>
        <taxon>Eukaryota</taxon>
        <taxon>Fungi</taxon>
        <taxon>Fungi incertae sedis</taxon>
        <taxon>Zoopagomycota</taxon>
        <taxon>Kickxellomycotina</taxon>
        <taxon>Dimargaritomycetes</taxon>
        <taxon>Dimargaritales</taxon>
        <taxon>Dimargaritaceae</taxon>
        <taxon>Dimargaris</taxon>
    </lineage>
</organism>
<evidence type="ECO:0000313" key="6">
    <source>
        <dbReference type="Proteomes" id="UP000268162"/>
    </source>
</evidence>
<dbReference type="Gene3D" id="3.30.70.330">
    <property type="match status" value="2"/>
</dbReference>
<reference evidence="6" key="1">
    <citation type="journal article" date="2018" name="Nat. Microbiol.">
        <title>Leveraging single-cell genomics to expand the fungal tree of life.</title>
        <authorList>
            <person name="Ahrendt S.R."/>
            <person name="Quandt C.A."/>
            <person name="Ciobanu D."/>
            <person name="Clum A."/>
            <person name="Salamov A."/>
            <person name="Andreopoulos B."/>
            <person name="Cheng J.F."/>
            <person name="Woyke T."/>
            <person name="Pelin A."/>
            <person name="Henrissat B."/>
            <person name="Reynolds N.K."/>
            <person name="Benny G.L."/>
            <person name="Smith M.E."/>
            <person name="James T.Y."/>
            <person name="Grigoriev I.V."/>
        </authorList>
    </citation>
    <scope>NUCLEOTIDE SEQUENCE [LARGE SCALE GENOMIC DNA]</scope>
    <source>
        <strain evidence="6">RSA 468</strain>
    </source>
</reference>
<proteinExistence type="predicted"/>
<evidence type="ECO:0000313" key="5">
    <source>
        <dbReference type="EMBL" id="RKP38336.1"/>
    </source>
</evidence>
<dbReference type="AlphaFoldDB" id="A0A4P9ZXE2"/>
<evidence type="ECO:0000256" key="1">
    <source>
        <dbReference type="ARBA" id="ARBA00022737"/>
    </source>
</evidence>
<sequence>MSSTTPGKLFIGGLSWETTNDSLLNYFSTFGTVVEHMVMRDQYTGRSRGFGFVRFADSAVVDQVVQKEHYIDGKKVDPKVAVPKEDQSQQELHDRVENKNKVFVGHVPITTTQDQFRQFFEQFGPVVAATLIHDKATNKSRGFGFVSFATEEGYLKSLNAHEATISDQFVSALLCKDQFG</sequence>
<gene>
    <name evidence="5" type="ORF">BJ085DRAFT_17371</name>
</gene>
<evidence type="ECO:0000256" key="2">
    <source>
        <dbReference type="ARBA" id="ARBA00022884"/>
    </source>
</evidence>
<dbReference type="PANTHER" id="PTHR48032">
    <property type="entry name" value="RNA-BINDING PROTEIN MUSASHI HOMOLOG RBP6"/>
    <property type="match status" value="1"/>
</dbReference>
<name>A0A4P9ZXE2_9FUNG</name>
<keyword evidence="2 3" id="KW-0694">RNA-binding</keyword>
<dbReference type="GO" id="GO:0006417">
    <property type="term" value="P:regulation of translation"/>
    <property type="evidence" value="ECO:0007669"/>
    <property type="project" value="TreeGrafter"/>
</dbReference>
<keyword evidence="1" id="KW-0677">Repeat</keyword>
<evidence type="ECO:0000259" key="4">
    <source>
        <dbReference type="PROSITE" id="PS50102"/>
    </source>
</evidence>
<evidence type="ECO:0000256" key="3">
    <source>
        <dbReference type="PROSITE-ProRule" id="PRU00176"/>
    </source>
</evidence>
<dbReference type="GO" id="GO:0003729">
    <property type="term" value="F:mRNA binding"/>
    <property type="evidence" value="ECO:0007669"/>
    <property type="project" value="TreeGrafter"/>
</dbReference>
<keyword evidence="6" id="KW-1185">Reference proteome</keyword>
<dbReference type="Pfam" id="PF00076">
    <property type="entry name" value="RRM_1"/>
    <property type="match status" value="2"/>
</dbReference>
<accession>A0A4P9ZXE2</accession>
<dbReference type="FunFam" id="3.30.70.330:FF:000025">
    <property type="entry name" value="RNA-binding protein Musashi homolog 2 isoform X1"/>
    <property type="match status" value="1"/>
</dbReference>
<feature type="domain" description="RRM" evidence="4">
    <location>
        <begin position="7"/>
        <end position="87"/>
    </location>
</feature>
<dbReference type="PANTHER" id="PTHR48032:SF6">
    <property type="entry name" value="RNA-BINDING (RRM_RBD_RNP MOTIFS) FAMILY PROTEIN"/>
    <property type="match status" value="1"/>
</dbReference>
<dbReference type="EMBL" id="ML002379">
    <property type="protein sequence ID" value="RKP38336.1"/>
    <property type="molecule type" value="Genomic_DNA"/>
</dbReference>
<feature type="domain" description="RRM" evidence="4">
    <location>
        <begin position="100"/>
        <end position="180"/>
    </location>
</feature>
<dbReference type="PROSITE" id="PS50102">
    <property type="entry name" value="RRM"/>
    <property type="match status" value="2"/>
</dbReference>
<dbReference type="InterPro" id="IPR035979">
    <property type="entry name" value="RBD_domain_sf"/>
</dbReference>
<dbReference type="SUPFAM" id="SSF54928">
    <property type="entry name" value="RNA-binding domain, RBD"/>
    <property type="match status" value="2"/>
</dbReference>
<protein>
    <recommendedName>
        <fullName evidence="4">RRM domain-containing protein</fullName>
    </recommendedName>
</protein>